<feature type="signal peptide" evidence="3">
    <location>
        <begin position="1"/>
        <end position="19"/>
    </location>
</feature>
<feature type="domain" description="Saposin B-type" evidence="4">
    <location>
        <begin position="31"/>
        <end position="109"/>
    </location>
</feature>
<name>A0A8K1Z270_HOFMI</name>
<dbReference type="InterPro" id="IPR007856">
    <property type="entry name" value="SapB_1"/>
</dbReference>
<dbReference type="PANTHER" id="PTHR11480:SF3">
    <property type="entry name" value="BCDNA.GH08312"/>
    <property type="match status" value="1"/>
</dbReference>
<dbReference type="SMART" id="SM00741">
    <property type="entry name" value="SapB"/>
    <property type="match status" value="1"/>
</dbReference>
<evidence type="ECO:0000313" key="5">
    <source>
        <dbReference type="EMBL" id="UFA45994.1"/>
    </source>
</evidence>
<dbReference type="InterPro" id="IPR008138">
    <property type="entry name" value="SapB_2"/>
</dbReference>
<dbReference type="PANTHER" id="PTHR11480">
    <property type="entry name" value="SAPOSIN-RELATED"/>
    <property type="match status" value="1"/>
</dbReference>
<protein>
    <submittedName>
        <fullName evidence="5">Prosaposin</fullName>
    </submittedName>
</protein>
<evidence type="ECO:0000256" key="2">
    <source>
        <dbReference type="ARBA" id="ARBA00023180"/>
    </source>
</evidence>
<evidence type="ECO:0000256" key="1">
    <source>
        <dbReference type="ARBA" id="ARBA00023157"/>
    </source>
</evidence>
<proteinExistence type="evidence at transcript level"/>
<dbReference type="GO" id="GO:0006665">
    <property type="term" value="P:sphingolipid metabolic process"/>
    <property type="evidence" value="ECO:0007669"/>
    <property type="project" value="InterPro"/>
</dbReference>
<gene>
    <name evidence="5" type="primary">psap</name>
</gene>
<dbReference type="Gene3D" id="1.10.225.10">
    <property type="entry name" value="Saposin-like"/>
    <property type="match status" value="1"/>
</dbReference>
<dbReference type="GO" id="GO:0005764">
    <property type="term" value="C:lysosome"/>
    <property type="evidence" value="ECO:0007669"/>
    <property type="project" value="InterPro"/>
</dbReference>
<dbReference type="InterPro" id="IPR008373">
    <property type="entry name" value="Saposin"/>
</dbReference>
<keyword evidence="2" id="KW-0325">Glycoprotein</keyword>
<dbReference type="EMBL" id="OK087534">
    <property type="protein sequence ID" value="UFA45994.1"/>
    <property type="molecule type" value="mRNA"/>
</dbReference>
<dbReference type="InterPro" id="IPR011001">
    <property type="entry name" value="Saposin-like"/>
</dbReference>
<dbReference type="GO" id="GO:0016020">
    <property type="term" value="C:membrane"/>
    <property type="evidence" value="ECO:0007669"/>
    <property type="project" value="GOC"/>
</dbReference>
<dbReference type="PRINTS" id="PR01797">
    <property type="entry name" value="SAPOSIN"/>
</dbReference>
<dbReference type="Pfam" id="PF05184">
    <property type="entry name" value="SapB_1"/>
    <property type="match status" value="1"/>
</dbReference>
<sequence>MIKHLLVVLLIAFAAYTFTAESRAAAPKTSSTIECTVCEWAINYIKTQASQNDTKNKIEDDLLKLCSDLPSSLQSDCQTGLKTYFPTLYSLFLNYLSATKICTDLELCK</sequence>
<feature type="chain" id="PRO_5035456515" evidence="3">
    <location>
        <begin position="20"/>
        <end position="109"/>
    </location>
</feature>
<dbReference type="InterPro" id="IPR008139">
    <property type="entry name" value="SaposinB_dom"/>
</dbReference>
<dbReference type="AlphaFoldDB" id="A0A8K1Z270"/>
<dbReference type="InterPro" id="IPR051428">
    <property type="entry name" value="Sphingo_Act-Surfact_Prot"/>
</dbReference>
<organism evidence="5">
    <name type="scientific">Hofstenia miamia</name>
    <name type="common">Three-banded panther worm</name>
    <dbReference type="NCBI Taxonomy" id="442651"/>
    <lineage>
        <taxon>Eukaryota</taxon>
        <taxon>Metazoa</taxon>
        <taxon>Xenacoelomorpha</taxon>
        <taxon>Acoelomorpha</taxon>
        <taxon>Acoela</taxon>
        <taxon>Hofsteniidae</taxon>
        <taxon>Hofstenia</taxon>
    </lineage>
</organism>
<reference evidence="5" key="1">
    <citation type="journal article" date="2021" name="Dev. Cell">
        <title>Transgenesis in the acoel worm Hofstenia miamia.</title>
        <authorList>
            <person name="Ricci L."/>
            <person name="Srivastava M."/>
        </authorList>
    </citation>
    <scope>NUCLEOTIDE SEQUENCE</scope>
</reference>
<dbReference type="Pfam" id="PF03489">
    <property type="entry name" value="SapB_2"/>
    <property type="match status" value="1"/>
</dbReference>
<keyword evidence="1" id="KW-1015">Disulfide bond</keyword>
<dbReference type="PROSITE" id="PS50015">
    <property type="entry name" value="SAP_B"/>
    <property type="match status" value="1"/>
</dbReference>
<keyword evidence="3" id="KW-0732">Signal</keyword>
<dbReference type="SUPFAM" id="SSF47862">
    <property type="entry name" value="Saposin"/>
    <property type="match status" value="1"/>
</dbReference>
<accession>A0A8K1Z270</accession>
<evidence type="ECO:0000259" key="4">
    <source>
        <dbReference type="PROSITE" id="PS50015"/>
    </source>
</evidence>
<evidence type="ECO:0000256" key="3">
    <source>
        <dbReference type="SAM" id="SignalP"/>
    </source>
</evidence>